<keyword evidence="2" id="KW-1185">Reference proteome</keyword>
<keyword evidence="1" id="KW-0812">Transmembrane</keyword>
<evidence type="ECO:0000313" key="2">
    <source>
        <dbReference type="Proteomes" id="UP001652623"/>
    </source>
</evidence>
<dbReference type="Gene3D" id="3.20.20.80">
    <property type="entry name" value="Glycosidases"/>
    <property type="match status" value="1"/>
</dbReference>
<protein>
    <submittedName>
        <fullName evidence="3">Pullulanase 1, chloroplastic isoform X1</fullName>
    </submittedName>
</protein>
<keyword evidence="1" id="KW-1133">Transmembrane helix</keyword>
<dbReference type="RefSeq" id="XP_060675354.1">
    <property type="nucleotide sequence ID" value="XM_060819371.1"/>
</dbReference>
<reference evidence="3" key="1">
    <citation type="submission" date="2025-08" db="UniProtKB">
        <authorList>
            <consortium name="RefSeq"/>
        </authorList>
    </citation>
    <scope>IDENTIFICATION</scope>
    <source>
        <tissue evidence="3">Seedling</tissue>
    </source>
</reference>
<dbReference type="Proteomes" id="UP001652623">
    <property type="component" value="Chromosome 8"/>
</dbReference>
<sequence>MSSEASPSTSLVLPFASPKTACCIQERTVSVNPLLHGMWMLEMIAAAYLLVKALLCHLLMMVFKVIEKFPRIWDYQAFTLPPSLDVKPPVKCQLSVSTFYPDVSAVAWFWTNCSRIMAPLVHFTQTNLCRFSSGRLLLKKYGLTFLKMCQQIIPKKLSSWRRIMVFGKLKGKKITDSHHAQGTLFENLGSDTLKLEGWDELADQKPDVLSFLDISVYELHIRDFNASDRAMETKFPGGYLTFTMQFQRSDSGCNTWWIFIWPSSSARICDCSIFQPNGHNQDTAAEKLMLAVSKDHIQVGMAANLRDFVLTDYEGTREYRFSIPVMRCYTQSHLIVIHTALVIGSTDLILLTIPTIGELDILQKRRMGRAGHYFNLVWLINYSSLRKLHPCCSEQFLKFLILTDHVVKVLRLKLRQDASVYLQ</sequence>
<name>A0ABM4AF45_ZIZJJ</name>
<feature type="transmembrane region" description="Helical" evidence="1">
    <location>
        <begin position="43"/>
        <end position="63"/>
    </location>
</feature>
<keyword evidence="1" id="KW-0472">Membrane</keyword>
<evidence type="ECO:0000256" key="1">
    <source>
        <dbReference type="SAM" id="Phobius"/>
    </source>
</evidence>
<dbReference type="GeneID" id="112490965"/>
<proteinExistence type="predicted"/>
<gene>
    <name evidence="3" type="primary">LOC112490965</name>
</gene>
<accession>A0ABM4AF45</accession>
<organism evidence="2 3">
    <name type="scientific">Ziziphus jujuba</name>
    <name type="common">Chinese jujube</name>
    <name type="synonym">Ziziphus sativa</name>
    <dbReference type="NCBI Taxonomy" id="326968"/>
    <lineage>
        <taxon>Eukaryota</taxon>
        <taxon>Viridiplantae</taxon>
        <taxon>Streptophyta</taxon>
        <taxon>Embryophyta</taxon>
        <taxon>Tracheophyta</taxon>
        <taxon>Spermatophyta</taxon>
        <taxon>Magnoliopsida</taxon>
        <taxon>eudicotyledons</taxon>
        <taxon>Gunneridae</taxon>
        <taxon>Pentapetalae</taxon>
        <taxon>rosids</taxon>
        <taxon>fabids</taxon>
        <taxon>Rosales</taxon>
        <taxon>Rhamnaceae</taxon>
        <taxon>Paliureae</taxon>
        <taxon>Ziziphus</taxon>
    </lineage>
</organism>
<evidence type="ECO:0000313" key="3">
    <source>
        <dbReference type="RefSeq" id="XP_060675354.1"/>
    </source>
</evidence>